<evidence type="ECO:0000313" key="1">
    <source>
        <dbReference type="EMBL" id="AEA42335.1"/>
    </source>
</evidence>
<dbReference type="OrthoDB" id="1467660at2"/>
<dbReference type="Proteomes" id="UP000007463">
    <property type="component" value="Chromosome"/>
</dbReference>
<dbReference type="AlphaFoldDB" id="F2IDF9"/>
<dbReference type="HOGENOM" id="CLU_1584046_0_0_10"/>
<organism evidence="1 2">
    <name type="scientific">Fluviicola taffensis (strain DSM 16823 / NCIMB 13979 / RW262)</name>
    <dbReference type="NCBI Taxonomy" id="755732"/>
    <lineage>
        <taxon>Bacteria</taxon>
        <taxon>Pseudomonadati</taxon>
        <taxon>Bacteroidota</taxon>
        <taxon>Flavobacteriia</taxon>
        <taxon>Flavobacteriales</taxon>
        <taxon>Crocinitomicaceae</taxon>
        <taxon>Fluviicola</taxon>
    </lineage>
</organism>
<accession>F2IDF9</accession>
<reference evidence="2" key="2">
    <citation type="submission" date="2011-02" db="EMBL/GenBank/DDBJ databases">
        <title>The complete genome of Fluviicola taffensis DSM 16823.</title>
        <authorList>
            <consortium name="US DOE Joint Genome Institute (JGI-PGF)"/>
            <person name="Lucas S."/>
            <person name="Copeland A."/>
            <person name="Lapidus A."/>
            <person name="Bruce D."/>
            <person name="Goodwin L."/>
            <person name="Pitluck S."/>
            <person name="Kyrpides N."/>
            <person name="Mavromatis K."/>
            <person name="Ivanova N."/>
            <person name="Mikhailova N."/>
            <person name="Pagani I."/>
            <person name="Chertkov O."/>
            <person name="Detter J.C."/>
            <person name="Han C."/>
            <person name="Tapia R."/>
            <person name="Land M."/>
            <person name="Hauser L."/>
            <person name="Markowitz V."/>
            <person name="Cheng J.-F."/>
            <person name="Hugenholtz P."/>
            <person name="Woyke T."/>
            <person name="Wu D."/>
            <person name="Tindall B."/>
            <person name="Pomrenke H.G."/>
            <person name="Brambilla E."/>
            <person name="Klenk H.-P."/>
            <person name="Eisen J.A."/>
        </authorList>
    </citation>
    <scope>NUCLEOTIDE SEQUENCE [LARGE SCALE GENOMIC DNA]</scope>
    <source>
        <strain evidence="2">DSM 16823 / RW262 / RW262</strain>
    </source>
</reference>
<reference evidence="1 2" key="1">
    <citation type="journal article" date="2011" name="Stand. Genomic Sci.">
        <title>Complete genome sequence of the gliding freshwater bacterium Fluviicola taffensis type strain (RW262).</title>
        <authorList>
            <person name="Woyke T."/>
            <person name="Chertkov O."/>
            <person name="Lapidus A."/>
            <person name="Nolan M."/>
            <person name="Lucas S."/>
            <person name="Del Rio T.G."/>
            <person name="Tice H."/>
            <person name="Cheng J.F."/>
            <person name="Tapia R."/>
            <person name="Han C."/>
            <person name="Goodwin L."/>
            <person name="Pitluck S."/>
            <person name="Liolios K."/>
            <person name="Pagani I."/>
            <person name="Ivanova N."/>
            <person name="Huntemann M."/>
            <person name="Mavromatis K."/>
            <person name="Mikhailova N."/>
            <person name="Pati A."/>
            <person name="Chen A."/>
            <person name="Palaniappan K."/>
            <person name="Land M."/>
            <person name="Hauser L."/>
            <person name="Brambilla E.M."/>
            <person name="Rohde M."/>
            <person name="Mwirichia R."/>
            <person name="Sikorski J."/>
            <person name="Tindall B.J."/>
            <person name="Goker M."/>
            <person name="Bristow J."/>
            <person name="Eisen J.A."/>
            <person name="Markowitz V."/>
            <person name="Hugenholtz P."/>
            <person name="Klenk H.P."/>
            <person name="Kyrpides N.C."/>
        </authorList>
    </citation>
    <scope>NUCLEOTIDE SEQUENCE [LARGE SCALE GENOMIC DNA]</scope>
    <source>
        <strain evidence="2">DSM 16823 / RW262 / RW262</strain>
    </source>
</reference>
<dbReference type="EMBL" id="CP002542">
    <property type="protein sequence ID" value="AEA42335.1"/>
    <property type="molecule type" value="Genomic_DNA"/>
</dbReference>
<protein>
    <recommendedName>
        <fullName evidence="3">Lipoprotein</fullName>
    </recommendedName>
</protein>
<gene>
    <name evidence="1" type="ordered locus">Fluta_0326</name>
</gene>
<evidence type="ECO:0008006" key="3">
    <source>
        <dbReference type="Google" id="ProtNLM"/>
    </source>
</evidence>
<dbReference type="eggNOG" id="ENOG502ZT76">
    <property type="taxonomic scope" value="Bacteria"/>
</dbReference>
<sequence length="168" mass="18196" precursor="true">MKKTIFSLMALSVLTVAILGCKKKTETPPATTGTATVEGYIKVNLNQRNDTLPDGSYSLIREGIPTSVTLTFVIDSEDLEKNPDPSYSYELIQKTTTVDASGKYSISLPTPKGSNSINGELKISAFEYNPIITSSQNTDSTAARVVVNSTNMNFSIYNGGKTIIDHNF</sequence>
<dbReference type="PROSITE" id="PS51257">
    <property type="entry name" value="PROKAR_LIPOPROTEIN"/>
    <property type="match status" value="1"/>
</dbReference>
<dbReference type="KEGG" id="fte:Fluta_0326"/>
<name>F2IDF9_FLUTR</name>
<proteinExistence type="predicted"/>
<keyword evidence="2" id="KW-1185">Reference proteome</keyword>
<dbReference type="RefSeq" id="WP_013685109.1">
    <property type="nucleotide sequence ID" value="NC_015321.1"/>
</dbReference>
<evidence type="ECO:0000313" key="2">
    <source>
        <dbReference type="Proteomes" id="UP000007463"/>
    </source>
</evidence>